<gene>
    <name evidence="7" type="primary">Ermap</name>
    <name evidence="7" type="ORF">L345_14348</name>
</gene>
<evidence type="ECO:0000256" key="2">
    <source>
        <dbReference type="ARBA" id="ARBA00022699"/>
    </source>
</evidence>
<dbReference type="InterPro" id="IPR043136">
    <property type="entry name" value="B30.2/SPRY_sf"/>
</dbReference>
<dbReference type="SMART" id="SM00449">
    <property type="entry name" value="SPRY"/>
    <property type="match status" value="1"/>
</dbReference>
<dbReference type="Proteomes" id="UP000018936">
    <property type="component" value="Unassembled WGS sequence"/>
</dbReference>
<dbReference type="SUPFAM" id="SSF47986">
    <property type="entry name" value="DEATH domain"/>
    <property type="match status" value="1"/>
</dbReference>
<evidence type="ECO:0000259" key="6">
    <source>
        <dbReference type="PROSITE" id="PS50824"/>
    </source>
</evidence>
<keyword evidence="2" id="KW-0800">Toxin</keyword>
<dbReference type="Pfam" id="PF00622">
    <property type="entry name" value="SPRY"/>
    <property type="match status" value="1"/>
</dbReference>
<dbReference type="InterPro" id="IPR006574">
    <property type="entry name" value="PRY"/>
</dbReference>
<accession>V8NE61</accession>
<feature type="domain" description="B30.2/SPRY" evidence="5">
    <location>
        <begin position="164"/>
        <end position="355"/>
    </location>
</feature>
<comment type="caution">
    <text evidence="7">The sequence shown here is derived from an EMBL/GenBank/DDBJ whole genome shotgun (WGS) entry which is preliminary data.</text>
</comment>
<evidence type="ECO:0000313" key="7">
    <source>
        <dbReference type="EMBL" id="ETE59918.1"/>
    </source>
</evidence>
<dbReference type="PANTHER" id="PTHR24103">
    <property type="entry name" value="E3 UBIQUITIN-PROTEIN LIGASE TRIM"/>
    <property type="match status" value="1"/>
</dbReference>
<dbReference type="AlphaFoldDB" id="V8NE61"/>
<dbReference type="PRINTS" id="PR01407">
    <property type="entry name" value="BUTYPHLNCDUF"/>
</dbReference>
<dbReference type="InterPro" id="IPR011029">
    <property type="entry name" value="DEATH-like_dom_sf"/>
</dbReference>
<keyword evidence="2" id="KW-0528">Neurotoxin</keyword>
<dbReference type="InterPro" id="IPR050143">
    <property type="entry name" value="TRIM/RBCC"/>
</dbReference>
<evidence type="ECO:0000256" key="3">
    <source>
        <dbReference type="ARBA" id="ARBA00034460"/>
    </source>
</evidence>
<reference evidence="7 8" key="1">
    <citation type="journal article" date="2013" name="Proc. Natl. Acad. Sci. U.S.A.">
        <title>The king cobra genome reveals dynamic gene evolution and adaptation in the snake venom system.</title>
        <authorList>
            <person name="Vonk F.J."/>
            <person name="Casewell N.R."/>
            <person name="Henkel C.V."/>
            <person name="Heimberg A.M."/>
            <person name="Jansen H.J."/>
            <person name="McCleary R.J."/>
            <person name="Kerkkamp H.M."/>
            <person name="Vos R.A."/>
            <person name="Guerreiro I."/>
            <person name="Calvete J.J."/>
            <person name="Wuster W."/>
            <person name="Woods A.E."/>
            <person name="Logan J.M."/>
            <person name="Harrison R.A."/>
            <person name="Castoe T.A."/>
            <person name="de Koning A.P."/>
            <person name="Pollock D.D."/>
            <person name="Yandell M."/>
            <person name="Calderon D."/>
            <person name="Renjifo C."/>
            <person name="Currier R.B."/>
            <person name="Salgado D."/>
            <person name="Pla D."/>
            <person name="Sanz L."/>
            <person name="Hyder A.S."/>
            <person name="Ribeiro J.M."/>
            <person name="Arntzen J.W."/>
            <person name="van den Thillart G.E."/>
            <person name="Boetzer M."/>
            <person name="Pirovano W."/>
            <person name="Dirks R.P."/>
            <person name="Spaink H.P."/>
            <person name="Duboule D."/>
            <person name="McGlinn E."/>
            <person name="Kini R.M."/>
            <person name="Richardson M.K."/>
        </authorList>
    </citation>
    <scope>NUCLEOTIDE SEQUENCE</scope>
    <source>
        <tissue evidence="7">Blood</tissue>
    </source>
</reference>
<protein>
    <submittedName>
        <fullName evidence="7">Erythroid membrane-associated protein</fullName>
    </submittedName>
</protein>
<feature type="compositionally biased region" description="Low complexity" evidence="4">
    <location>
        <begin position="1"/>
        <end position="14"/>
    </location>
</feature>
<dbReference type="InterPro" id="IPR003879">
    <property type="entry name" value="Butyrophylin_SPRY"/>
</dbReference>
<evidence type="ECO:0000259" key="5">
    <source>
        <dbReference type="PROSITE" id="PS50188"/>
    </source>
</evidence>
<dbReference type="Gene3D" id="1.10.533.10">
    <property type="entry name" value="Death Domain, Fas"/>
    <property type="match status" value="1"/>
</dbReference>
<dbReference type="Pfam" id="PF02758">
    <property type="entry name" value="PYRIN"/>
    <property type="match status" value="1"/>
</dbReference>
<evidence type="ECO:0000256" key="1">
    <source>
        <dbReference type="ARBA" id="ARBA00009651"/>
    </source>
</evidence>
<organism evidence="7 8">
    <name type="scientific">Ophiophagus hannah</name>
    <name type="common">King cobra</name>
    <name type="synonym">Naja hannah</name>
    <dbReference type="NCBI Taxonomy" id="8665"/>
    <lineage>
        <taxon>Eukaryota</taxon>
        <taxon>Metazoa</taxon>
        <taxon>Chordata</taxon>
        <taxon>Craniata</taxon>
        <taxon>Vertebrata</taxon>
        <taxon>Euteleostomi</taxon>
        <taxon>Lepidosauria</taxon>
        <taxon>Squamata</taxon>
        <taxon>Bifurcata</taxon>
        <taxon>Unidentata</taxon>
        <taxon>Episquamata</taxon>
        <taxon>Toxicofera</taxon>
        <taxon>Serpentes</taxon>
        <taxon>Colubroidea</taxon>
        <taxon>Elapidae</taxon>
        <taxon>Elapinae</taxon>
        <taxon>Ophiophagus</taxon>
    </lineage>
</organism>
<dbReference type="SUPFAM" id="SSF49899">
    <property type="entry name" value="Concanavalin A-like lectins/glucanases"/>
    <property type="match status" value="1"/>
</dbReference>
<dbReference type="InterPro" id="IPR003877">
    <property type="entry name" value="SPRY_dom"/>
</dbReference>
<dbReference type="InterPro" id="IPR004020">
    <property type="entry name" value="DAPIN"/>
</dbReference>
<feature type="region of interest" description="Disordered" evidence="4">
    <location>
        <begin position="1"/>
        <end position="23"/>
    </location>
</feature>
<feature type="domain" description="Pyrin" evidence="6">
    <location>
        <begin position="55"/>
        <end position="146"/>
    </location>
</feature>
<keyword evidence="8" id="KW-1185">Reference proteome</keyword>
<dbReference type="Pfam" id="PF13765">
    <property type="entry name" value="PRY"/>
    <property type="match status" value="1"/>
</dbReference>
<dbReference type="CDD" id="cd08321">
    <property type="entry name" value="Pyrin_ASC-like"/>
    <property type="match status" value="1"/>
</dbReference>
<feature type="non-terminal residue" evidence="7">
    <location>
        <position position="1"/>
    </location>
</feature>
<dbReference type="OrthoDB" id="6105938at2759"/>
<comment type="function">
    <text evidence="3">Neurotoxin that produces dose-dependent hypolocomotion and hyperalgesia in mice. May directly act on the central nervous system, as it is 6500-fold more potent when administered intracerebroventricularly than intraperitoneal.</text>
</comment>
<dbReference type="SMART" id="SM00589">
    <property type="entry name" value="PRY"/>
    <property type="match status" value="1"/>
</dbReference>
<dbReference type="Gene3D" id="2.60.120.920">
    <property type="match status" value="1"/>
</dbReference>
<dbReference type="PROSITE" id="PS50188">
    <property type="entry name" value="B302_SPRY"/>
    <property type="match status" value="1"/>
</dbReference>
<name>V8NE61_OPHHA</name>
<evidence type="ECO:0000256" key="4">
    <source>
        <dbReference type="SAM" id="MobiDB-lite"/>
    </source>
</evidence>
<dbReference type="FunFam" id="2.60.120.920:FF:000004">
    <property type="entry name" value="Butyrophilin subfamily 1 member A1"/>
    <property type="match status" value="1"/>
</dbReference>
<dbReference type="PROSITE" id="PS50824">
    <property type="entry name" value="DAPIN"/>
    <property type="match status" value="1"/>
</dbReference>
<evidence type="ECO:0000313" key="8">
    <source>
        <dbReference type="Proteomes" id="UP000018936"/>
    </source>
</evidence>
<dbReference type="SMART" id="SM01289">
    <property type="entry name" value="PYRIN"/>
    <property type="match status" value="1"/>
</dbReference>
<dbReference type="InterPro" id="IPR013320">
    <property type="entry name" value="ConA-like_dom_sf"/>
</dbReference>
<sequence>MTSPPASPSTFTFPLGSGQPEAAADKWRVPPGVPARFFCSELSRQVVQLTGEGTMSHTPRCKLVDYLEELNDEEFEKFKMHLEDYPVEKGYKPIRRSKTEKAAHIEIARYMIEAFDDAKALKMTVSILDGINKKDLAARIRKEMLEYLFPKPSTMTKKEKKEREKTILSNLCDKFLGIPKKVEVILDPKTAYPALILSEDRKRVHMGEQTQVLFDNPERFRFLPGVLGAEGIESGTLEWVVEVGKAKEWAIGIARESVERTYSEDITITQGFWVLQLAQGEYQASTSPPIKLTLWKSPQCILVILEHDFDRLIFYNADSMDHIFTFNYPFSEKVFPFLLVRDKEIPLKISPRTSL</sequence>
<dbReference type="InterPro" id="IPR001870">
    <property type="entry name" value="B30.2/SPRY"/>
</dbReference>
<dbReference type="EMBL" id="AZIM01005124">
    <property type="protein sequence ID" value="ETE59918.1"/>
    <property type="molecule type" value="Genomic_DNA"/>
</dbReference>
<proteinExistence type="inferred from homology"/>
<comment type="similarity">
    <text evidence="1">Belongs to the ohanin/vespryn family.</text>
</comment>